<dbReference type="InterPro" id="IPR008621">
    <property type="entry name" value="Cbb3-typ_cyt_oxidase_comp"/>
</dbReference>
<feature type="transmembrane region" description="Helical" evidence="1">
    <location>
        <begin position="12"/>
        <end position="30"/>
    </location>
</feature>
<keyword evidence="3" id="KW-1185">Reference proteome</keyword>
<reference evidence="2" key="1">
    <citation type="submission" date="2021-05" db="EMBL/GenBank/DDBJ databases">
        <title>Genome of Sphingobium sp. strain.</title>
        <authorList>
            <person name="Fan R."/>
        </authorList>
    </citation>
    <scope>NUCLEOTIDE SEQUENCE</scope>
    <source>
        <strain evidence="2">H33</strain>
    </source>
</reference>
<evidence type="ECO:0000313" key="2">
    <source>
        <dbReference type="EMBL" id="MBT2189036.1"/>
    </source>
</evidence>
<organism evidence="2 3">
    <name type="scientific">Sphingobium nicotianae</name>
    <dbReference type="NCBI Taxonomy" id="2782607"/>
    <lineage>
        <taxon>Bacteria</taxon>
        <taxon>Pseudomonadati</taxon>
        <taxon>Pseudomonadota</taxon>
        <taxon>Alphaproteobacteria</taxon>
        <taxon>Sphingomonadales</taxon>
        <taxon>Sphingomonadaceae</taxon>
        <taxon>Sphingobium</taxon>
    </lineage>
</organism>
<dbReference type="AlphaFoldDB" id="A0A9X1DFR5"/>
<dbReference type="Pfam" id="PF05545">
    <property type="entry name" value="FixQ"/>
    <property type="match status" value="1"/>
</dbReference>
<accession>A0A9X1DFR5</accession>
<keyword evidence="1" id="KW-0812">Transmembrane</keyword>
<gene>
    <name evidence="2" type="ORF">KK488_18980</name>
</gene>
<keyword evidence="1" id="KW-0472">Membrane</keyword>
<sequence length="62" mass="6981">MIYNDLRTFADSYALAAMLLAYFVLVFWAFRPGSKRRNEQAATMIFADESEGTAETGDKNHG</sequence>
<proteinExistence type="predicted"/>
<evidence type="ECO:0000256" key="1">
    <source>
        <dbReference type="SAM" id="Phobius"/>
    </source>
</evidence>
<name>A0A9X1DFR5_9SPHN</name>
<dbReference type="RefSeq" id="WP_214625294.1">
    <property type="nucleotide sequence ID" value="NZ_JAHGAW010000014.1"/>
</dbReference>
<dbReference type="EMBL" id="JAHGAW010000014">
    <property type="protein sequence ID" value="MBT2189036.1"/>
    <property type="molecule type" value="Genomic_DNA"/>
</dbReference>
<dbReference type="Proteomes" id="UP001138757">
    <property type="component" value="Unassembled WGS sequence"/>
</dbReference>
<evidence type="ECO:0000313" key="3">
    <source>
        <dbReference type="Proteomes" id="UP001138757"/>
    </source>
</evidence>
<comment type="caution">
    <text evidence="2">The sequence shown here is derived from an EMBL/GenBank/DDBJ whole genome shotgun (WGS) entry which is preliminary data.</text>
</comment>
<keyword evidence="1" id="KW-1133">Transmembrane helix</keyword>
<dbReference type="CDD" id="cd01324">
    <property type="entry name" value="cbb3_Oxidase_CcoQ"/>
    <property type="match status" value="1"/>
</dbReference>
<protein>
    <submittedName>
        <fullName evidence="2">Cbb3-type cytochrome c oxidase subunit 3</fullName>
    </submittedName>
</protein>